<feature type="compositionally biased region" description="Basic and acidic residues" evidence="1">
    <location>
        <begin position="110"/>
        <end position="122"/>
    </location>
</feature>
<reference evidence="2 3" key="2">
    <citation type="journal article" date="2017" name="Front. Plant Sci.">
        <title>Gene Classification and Mining of Molecular Markers Useful in Red Clover (Trifolium pratense) Breeding.</title>
        <authorList>
            <person name="Istvanek J."/>
            <person name="Dluhosova J."/>
            <person name="Dluhos P."/>
            <person name="Patkova L."/>
            <person name="Nedelnik J."/>
            <person name="Repkova J."/>
        </authorList>
    </citation>
    <scope>NUCLEOTIDE SEQUENCE [LARGE SCALE GENOMIC DNA]</scope>
    <source>
        <strain evidence="3">cv. Tatra</strain>
        <tissue evidence="2">Young leaves</tissue>
    </source>
</reference>
<feature type="region of interest" description="Disordered" evidence="1">
    <location>
        <begin position="34"/>
        <end position="122"/>
    </location>
</feature>
<dbReference type="EMBL" id="ASHM01085347">
    <property type="protein sequence ID" value="PNX61489.1"/>
    <property type="molecule type" value="Genomic_DNA"/>
</dbReference>
<evidence type="ECO:0000313" key="3">
    <source>
        <dbReference type="Proteomes" id="UP000236291"/>
    </source>
</evidence>
<feature type="compositionally biased region" description="Basic and acidic residues" evidence="1">
    <location>
        <begin position="163"/>
        <end position="177"/>
    </location>
</feature>
<dbReference type="AlphaFoldDB" id="A0A2K3K5C3"/>
<feature type="region of interest" description="Disordered" evidence="1">
    <location>
        <begin position="146"/>
        <end position="177"/>
    </location>
</feature>
<feature type="non-terminal residue" evidence="2">
    <location>
        <position position="177"/>
    </location>
</feature>
<feature type="compositionally biased region" description="Polar residues" evidence="1">
    <location>
        <begin position="34"/>
        <end position="44"/>
    </location>
</feature>
<protein>
    <submittedName>
        <fullName evidence="2">Uncharacterized protein</fullName>
    </submittedName>
</protein>
<feature type="compositionally biased region" description="Basic residues" evidence="1">
    <location>
        <begin position="45"/>
        <end position="56"/>
    </location>
</feature>
<feature type="compositionally biased region" description="Polar residues" evidence="1">
    <location>
        <begin position="149"/>
        <end position="161"/>
    </location>
</feature>
<feature type="non-terminal residue" evidence="2">
    <location>
        <position position="1"/>
    </location>
</feature>
<name>A0A2K3K5C3_TRIPR</name>
<organism evidence="2 3">
    <name type="scientific">Trifolium pratense</name>
    <name type="common">Red clover</name>
    <dbReference type="NCBI Taxonomy" id="57577"/>
    <lineage>
        <taxon>Eukaryota</taxon>
        <taxon>Viridiplantae</taxon>
        <taxon>Streptophyta</taxon>
        <taxon>Embryophyta</taxon>
        <taxon>Tracheophyta</taxon>
        <taxon>Spermatophyta</taxon>
        <taxon>Magnoliopsida</taxon>
        <taxon>eudicotyledons</taxon>
        <taxon>Gunneridae</taxon>
        <taxon>Pentapetalae</taxon>
        <taxon>rosids</taxon>
        <taxon>fabids</taxon>
        <taxon>Fabales</taxon>
        <taxon>Fabaceae</taxon>
        <taxon>Papilionoideae</taxon>
        <taxon>50 kb inversion clade</taxon>
        <taxon>NPAAA clade</taxon>
        <taxon>Hologalegina</taxon>
        <taxon>IRL clade</taxon>
        <taxon>Trifolieae</taxon>
        <taxon>Trifolium</taxon>
    </lineage>
</organism>
<gene>
    <name evidence="2" type="ORF">L195_g052479</name>
</gene>
<feature type="compositionally biased region" description="Polar residues" evidence="1">
    <location>
        <begin position="96"/>
        <end position="108"/>
    </location>
</feature>
<sequence length="177" mass="19445">GDNCREDIAVDVVNSDDFLYPNQSGEGVIENGSLDGSANSTNIHHSVKGGVNRRRSKSEELGRVNKSNNLYEEVSGGKGEGKGGVYSDGPRAVYNKLNSGPTFNQVSRLTEGERSRKKNTSEHSKILFLPSRSLRNQNQLVLSLRNRKQQSNVAKSQSISISARKEDVPKSISLEER</sequence>
<accession>A0A2K3K5C3</accession>
<feature type="compositionally biased region" description="Gly residues" evidence="1">
    <location>
        <begin position="76"/>
        <end position="86"/>
    </location>
</feature>
<proteinExistence type="predicted"/>
<reference evidence="2 3" key="1">
    <citation type="journal article" date="2014" name="Am. J. Bot.">
        <title>Genome assembly and annotation for red clover (Trifolium pratense; Fabaceae).</title>
        <authorList>
            <person name="Istvanek J."/>
            <person name="Jaros M."/>
            <person name="Krenek A."/>
            <person name="Repkova J."/>
        </authorList>
    </citation>
    <scope>NUCLEOTIDE SEQUENCE [LARGE SCALE GENOMIC DNA]</scope>
    <source>
        <strain evidence="3">cv. Tatra</strain>
        <tissue evidence="2">Young leaves</tissue>
    </source>
</reference>
<evidence type="ECO:0000256" key="1">
    <source>
        <dbReference type="SAM" id="MobiDB-lite"/>
    </source>
</evidence>
<dbReference type="Proteomes" id="UP000236291">
    <property type="component" value="Unassembled WGS sequence"/>
</dbReference>
<comment type="caution">
    <text evidence="2">The sequence shown here is derived from an EMBL/GenBank/DDBJ whole genome shotgun (WGS) entry which is preliminary data.</text>
</comment>
<evidence type="ECO:0000313" key="2">
    <source>
        <dbReference type="EMBL" id="PNX61489.1"/>
    </source>
</evidence>